<dbReference type="InterPro" id="IPR050925">
    <property type="entry name" value="Rhomboid_protease_S54"/>
</dbReference>
<organism evidence="11 12">
    <name type="scientific">Priestia taiwanensis</name>
    <dbReference type="NCBI Taxonomy" id="1347902"/>
    <lineage>
        <taxon>Bacteria</taxon>
        <taxon>Bacillati</taxon>
        <taxon>Bacillota</taxon>
        <taxon>Bacilli</taxon>
        <taxon>Bacillales</taxon>
        <taxon>Bacillaceae</taxon>
        <taxon>Priestia</taxon>
    </lineage>
</organism>
<evidence type="ECO:0000313" key="12">
    <source>
        <dbReference type="Proteomes" id="UP000605259"/>
    </source>
</evidence>
<reference evidence="11" key="1">
    <citation type="journal article" date="2014" name="Int. J. Syst. Evol. Microbiol.">
        <title>Complete genome sequence of Corynebacterium casei LMG S-19264T (=DSM 44701T), isolated from a smear-ripened cheese.</title>
        <authorList>
            <consortium name="US DOE Joint Genome Institute (JGI-PGF)"/>
            <person name="Walter F."/>
            <person name="Albersmeier A."/>
            <person name="Kalinowski J."/>
            <person name="Ruckert C."/>
        </authorList>
    </citation>
    <scope>NUCLEOTIDE SEQUENCE</scope>
    <source>
        <strain evidence="11">CGMCC 1.12698</strain>
    </source>
</reference>
<protein>
    <submittedName>
        <fullName evidence="11">Rhomboid protease GluP</fullName>
    </submittedName>
</protein>
<evidence type="ECO:0000256" key="6">
    <source>
        <dbReference type="ARBA" id="ARBA00023136"/>
    </source>
</evidence>
<comment type="caution">
    <text evidence="11">The sequence shown here is derived from an EMBL/GenBank/DDBJ whole genome shotgun (WGS) entry which is preliminary data.</text>
</comment>
<dbReference type="AlphaFoldDB" id="A0A917AVN1"/>
<evidence type="ECO:0000256" key="7">
    <source>
        <dbReference type="PROSITE-ProRule" id="PRU00339"/>
    </source>
</evidence>
<feature type="transmembrane region" description="Helical" evidence="9">
    <location>
        <begin position="176"/>
        <end position="196"/>
    </location>
</feature>
<evidence type="ECO:0000256" key="8">
    <source>
        <dbReference type="SAM" id="Coils"/>
    </source>
</evidence>
<dbReference type="PANTHER" id="PTHR43731:SF14">
    <property type="entry name" value="PRESENILIN-ASSOCIATED RHOMBOID-LIKE PROTEIN, MITOCHONDRIAL"/>
    <property type="match status" value="1"/>
</dbReference>
<feature type="domain" description="Peptidase S54 rhomboid" evidence="10">
    <location>
        <begin position="222"/>
        <end position="355"/>
    </location>
</feature>
<comment type="similarity">
    <text evidence="2">Belongs to the peptidase S54 family.</text>
</comment>
<feature type="transmembrane region" description="Helical" evidence="9">
    <location>
        <begin position="224"/>
        <end position="249"/>
    </location>
</feature>
<sequence>MNEQRNTFFWSVISVLVFRKRYELIHVSSDQSEAWLKHKQTIVRCKRDNIEFGAVLRNDIFDMYERLYAFKKDNALRNLQCINTYMVATEPVDDYKEVMESALTEKDKKLGEIHHELIVTDEVEHSVQQAKEVYGFSDEDTDHLRHLLSLGEAEVARELATYLEERENKRNSLLNYGKPFVTYFFIALQGLMFLLLELNGGSTNTETLIKYGAKYNPLIVEGEWWRFVTPIVLHIGFIHLAMNTLALYYVGAQVERIFGNARFLCIYLFSGITGVLLSFAMNDSVAAGASGAIFGCFGAFLYIGIKYRDVLSRSVMMNVMMIIGLNIGIGASISGIDNSGHIGGLIGGFLIAMIVQIPNEKKNVGMRVALSILTVALVIGTSVYGFKNEGRQYEAIQLTEQLRTALSNNNQKEAEELSEKLSKYEKKPLDAYYLEAFMNLRKGDYTKAKEQFLHVVSEKENFAPAYYYLSILSLEEKNVKEASEYIEKALKYDKGNKEYEALQKEIKRLPL</sequence>
<keyword evidence="5 9" id="KW-1133">Transmembrane helix</keyword>
<dbReference type="InterPro" id="IPR011990">
    <property type="entry name" value="TPR-like_helical_dom_sf"/>
</dbReference>
<keyword evidence="7" id="KW-0802">TPR repeat</keyword>
<dbReference type="PANTHER" id="PTHR43731">
    <property type="entry name" value="RHOMBOID PROTEASE"/>
    <property type="match status" value="1"/>
</dbReference>
<dbReference type="InterPro" id="IPR022764">
    <property type="entry name" value="Peptidase_S54_rhomboid_dom"/>
</dbReference>
<keyword evidence="3 9" id="KW-0812">Transmembrane</keyword>
<feature type="transmembrane region" description="Helical" evidence="9">
    <location>
        <begin position="315"/>
        <end position="333"/>
    </location>
</feature>
<comment type="subcellular location">
    <subcellularLocation>
        <location evidence="1">Membrane</location>
        <topology evidence="1">Multi-pass membrane protein</topology>
    </subcellularLocation>
</comment>
<dbReference type="Gene3D" id="1.25.40.10">
    <property type="entry name" value="Tetratricopeptide repeat domain"/>
    <property type="match status" value="1"/>
</dbReference>
<keyword evidence="4" id="KW-0378">Hydrolase</keyword>
<keyword evidence="6 9" id="KW-0472">Membrane</keyword>
<dbReference type="GO" id="GO:0006508">
    <property type="term" value="P:proteolysis"/>
    <property type="evidence" value="ECO:0007669"/>
    <property type="project" value="UniProtKB-KW"/>
</dbReference>
<dbReference type="GO" id="GO:0004252">
    <property type="term" value="F:serine-type endopeptidase activity"/>
    <property type="evidence" value="ECO:0007669"/>
    <property type="project" value="InterPro"/>
</dbReference>
<dbReference type="SMART" id="SM00028">
    <property type="entry name" value="TPR"/>
    <property type="match status" value="2"/>
</dbReference>
<evidence type="ECO:0000313" key="11">
    <source>
        <dbReference type="EMBL" id="GGE74018.1"/>
    </source>
</evidence>
<feature type="coiled-coil region" evidence="8">
    <location>
        <begin position="395"/>
        <end position="427"/>
    </location>
</feature>
<dbReference type="GO" id="GO:0016020">
    <property type="term" value="C:membrane"/>
    <property type="evidence" value="ECO:0007669"/>
    <property type="project" value="UniProtKB-SubCell"/>
</dbReference>
<feature type="transmembrane region" description="Helical" evidence="9">
    <location>
        <begin position="285"/>
        <end position="303"/>
    </location>
</feature>
<dbReference type="InterPro" id="IPR019734">
    <property type="entry name" value="TPR_rpt"/>
</dbReference>
<dbReference type="SUPFAM" id="SSF144091">
    <property type="entry name" value="Rhomboid-like"/>
    <property type="match status" value="1"/>
</dbReference>
<accession>A0A917AVN1</accession>
<evidence type="ECO:0000256" key="5">
    <source>
        <dbReference type="ARBA" id="ARBA00022989"/>
    </source>
</evidence>
<feature type="repeat" description="TPR" evidence="7">
    <location>
        <begin position="463"/>
        <end position="496"/>
    </location>
</feature>
<evidence type="ECO:0000256" key="2">
    <source>
        <dbReference type="ARBA" id="ARBA00009045"/>
    </source>
</evidence>
<evidence type="ECO:0000256" key="9">
    <source>
        <dbReference type="SAM" id="Phobius"/>
    </source>
</evidence>
<dbReference type="RefSeq" id="WP_188388817.1">
    <property type="nucleotide sequence ID" value="NZ_BMFK01000002.1"/>
</dbReference>
<feature type="transmembrane region" description="Helical" evidence="9">
    <location>
        <begin position="339"/>
        <end position="357"/>
    </location>
</feature>
<evidence type="ECO:0000256" key="4">
    <source>
        <dbReference type="ARBA" id="ARBA00022801"/>
    </source>
</evidence>
<dbReference type="EMBL" id="BMFK01000002">
    <property type="protein sequence ID" value="GGE74018.1"/>
    <property type="molecule type" value="Genomic_DNA"/>
</dbReference>
<keyword evidence="8" id="KW-0175">Coiled coil</keyword>
<name>A0A917AVN1_9BACI</name>
<dbReference type="Gene3D" id="1.20.1540.10">
    <property type="entry name" value="Rhomboid-like"/>
    <property type="match status" value="1"/>
</dbReference>
<reference evidence="11" key="2">
    <citation type="submission" date="2020-09" db="EMBL/GenBank/DDBJ databases">
        <authorList>
            <person name="Sun Q."/>
            <person name="Zhou Y."/>
        </authorList>
    </citation>
    <scope>NUCLEOTIDE SEQUENCE</scope>
    <source>
        <strain evidence="11">CGMCC 1.12698</strain>
    </source>
</reference>
<evidence type="ECO:0000256" key="1">
    <source>
        <dbReference type="ARBA" id="ARBA00004141"/>
    </source>
</evidence>
<proteinExistence type="inferred from homology"/>
<keyword evidence="12" id="KW-1185">Reference proteome</keyword>
<evidence type="ECO:0000256" key="3">
    <source>
        <dbReference type="ARBA" id="ARBA00022692"/>
    </source>
</evidence>
<dbReference type="SUPFAM" id="SSF48452">
    <property type="entry name" value="TPR-like"/>
    <property type="match status" value="1"/>
</dbReference>
<gene>
    <name evidence="11" type="primary">gluP</name>
    <name evidence="11" type="ORF">GCM10007140_24870</name>
</gene>
<dbReference type="Proteomes" id="UP000605259">
    <property type="component" value="Unassembled WGS sequence"/>
</dbReference>
<feature type="transmembrane region" description="Helical" evidence="9">
    <location>
        <begin position="261"/>
        <end position="279"/>
    </location>
</feature>
<keyword evidence="11" id="KW-0645">Protease</keyword>
<evidence type="ECO:0000259" key="10">
    <source>
        <dbReference type="Pfam" id="PF01694"/>
    </source>
</evidence>
<dbReference type="InterPro" id="IPR035952">
    <property type="entry name" value="Rhomboid-like_sf"/>
</dbReference>
<dbReference type="PROSITE" id="PS50005">
    <property type="entry name" value="TPR"/>
    <property type="match status" value="1"/>
</dbReference>
<dbReference type="Pfam" id="PF01694">
    <property type="entry name" value="Rhomboid"/>
    <property type="match status" value="1"/>
</dbReference>
<feature type="transmembrane region" description="Helical" evidence="9">
    <location>
        <begin position="364"/>
        <end position="386"/>
    </location>
</feature>